<dbReference type="EMBL" id="AP026709">
    <property type="protein sequence ID" value="BDQ36331.1"/>
    <property type="molecule type" value="Genomic_DNA"/>
</dbReference>
<accession>A0ABM8AYE7</accession>
<evidence type="ECO:0000313" key="1">
    <source>
        <dbReference type="EMBL" id="BDQ36331.1"/>
    </source>
</evidence>
<dbReference type="CDD" id="cd06462">
    <property type="entry name" value="Peptidase_S24_S26"/>
    <property type="match status" value="1"/>
</dbReference>
<gene>
    <name evidence="1" type="ORF">SYK_06910</name>
</gene>
<keyword evidence="2" id="KW-1185">Reference proteome</keyword>
<organism evidence="1 2">
    <name type="scientific">Pseudodesulfovibrio nedwellii</name>
    <dbReference type="NCBI Taxonomy" id="2973072"/>
    <lineage>
        <taxon>Bacteria</taxon>
        <taxon>Pseudomonadati</taxon>
        <taxon>Thermodesulfobacteriota</taxon>
        <taxon>Desulfovibrionia</taxon>
        <taxon>Desulfovibrionales</taxon>
        <taxon>Desulfovibrionaceae</taxon>
    </lineage>
</organism>
<dbReference type="Gene3D" id="2.10.109.10">
    <property type="entry name" value="Umud Fragment, subunit A"/>
    <property type="match status" value="1"/>
</dbReference>
<dbReference type="Proteomes" id="UP001317742">
    <property type="component" value="Chromosome"/>
</dbReference>
<dbReference type="RefSeq" id="WP_281762237.1">
    <property type="nucleotide sequence ID" value="NZ_AP026709.1"/>
</dbReference>
<evidence type="ECO:0000313" key="2">
    <source>
        <dbReference type="Proteomes" id="UP001317742"/>
    </source>
</evidence>
<protein>
    <recommendedName>
        <fullName evidence="3">S24 family peptidase</fullName>
    </recommendedName>
</protein>
<proteinExistence type="predicted"/>
<sequence length="246" mass="27480">MGFHDDLTNGLKGLVGKDRRFKNNARLAEACDVAPIQISRIVKKEREQYIKALAKIIDGVGARLIFDDANEHDTAREVCFVDAQAVNAPDAIKIAEEDYIAVPLAEEPVAAGPGLIPQDSIRGWVLVWRHHKSLRFTTNLVAVQIGKNERSMLPTFCPEDILLIDRSNKNPEQPGKTWLVCDPDGGCAIKRVSTKPVDGDIELIFYSDNTQDFPPTSYRLKRDFDGNITRAIAGRVVWAWSDVRDK</sequence>
<reference evidence="1 2" key="1">
    <citation type="submission" date="2022-08" db="EMBL/GenBank/DDBJ databases">
        <title>Genome Sequence of the sulphate-reducing bacterium, Pseudodesulfovibrio sp. SYK.</title>
        <authorList>
            <person name="Kondo R."/>
            <person name="Kataoka T."/>
        </authorList>
    </citation>
    <scope>NUCLEOTIDE SEQUENCE [LARGE SCALE GENOMIC DNA]</scope>
    <source>
        <strain evidence="1 2">SYK</strain>
    </source>
</reference>
<name>A0ABM8AYE7_9BACT</name>
<evidence type="ECO:0008006" key="3">
    <source>
        <dbReference type="Google" id="ProtNLM"/>
    </source>
</evidence>